<accession>A0ABW4B8R7</accession>
<dbReference type="EMBL" id="JBHTMO010000015">
    <property type="protein sequence ID" value="MFD1393101.1"/>
    <property type="molecule type" value="Genomic_DNA"/>
</dbReference>
<organism evidence="2 3">
    <name type="scientific">Lacticaseibacillus jixianensis</name>
    <dbReference type="NCBI Taxonomy" id="2486012"/>
    <lineage>
        <taxon>Bacteria</taxon>
        <taxon>Bacillati</taxon>
        <taxon>Bacillota</taxon>
        <taxon>Bacilli</taxon>
        <taxon>Lactobacillales</taxon>
        <taxon>Lactobacillaceae</taxon>
        <taxon>Lacticaseibacillus</taxon>
    </lineage>
</organism>
<dbReference type="Pfam" id="PF13472">
    <property type="entry name" value="Lipase_GDSL_2"/>
    <property type="match status" value="1"/>
</dbReference>
<dbReference type="RefSeq" id="WP_125585117.1">
    <property type="nucleotide sequence ID" value="NZ_JBHTMO010000015.1"/>
</dbReference>
<evidence type="ECO:0000313" key="2">
    <source>
        <dbReference type="EMBL" id="MFD1393101.1"/>
    </source>
</evidence>
<evidence type="ECO:0000259" key="1">
    <source>
        <dbReference type="Pfam" id="PF13472"/>
    </source>
</evidence>
<gene>
    <name evidence="2" type="ORF">ACFQ3L_05770</name>
</gene>
<dbReference type="Proteomes" id="UP001597249">
    <property type="component" value="Unassembled WGS sequence"/>
</dbReference>
<keyword evidence="3" id="KW-1185">Reference proteome</keyword>
<dbReference type="InterPro" id="IPR013830">
    <property type="entry name" value="SGNH_hydro"/>
</dbReference>
<comment type="caution">
    <text evidence="2">The sequence shown here is derived from an EMBL/GenBank/DDBJ whole genome shotgun (WGS) entry which is preliminary data.</text>
</comment>
<dbReference type="InterPro" id="IPR036514">
    <property type="entry name" value="SGNH_hydro_sf"/>
</dbReference>
<reference evidence="3" key="1">
    <citation type="journal article" date="2019" name="Int. J. Syst. Evol. Microbiol.">
        <title>The Global Catalogue of Microorganisms (GCM) 10K type strain sequencing project: providing services to taxonomists for standard genome sequencing and annotation.</title>
        <authorList>
            <consortium name="The Broad Institute Genomics Platform"/>
            <consortium name="The Broad Institute Genome Sequencing Center for Infectious Disease"/>
            <person name="Wu L."/>
            <person name="Ma J."/>
        </authorList>
    </citation>
    <scope>NUCLEOTIDE SEQUENCE [LARGE SCALE GENOMIC DNA]</scope>
    <source>
        <strain evidence="3">CCM 8911</strain>
    </source>
</reference>
<dbReference type="SUPFAM" id="SSF52266">
    <property type="entry name" value="SGNH hydrolase"/>
    <property type="match status" value="1"/>
</dbReference>
<evidence type="ECO:0000313" key="3">
    <source>
        <dbReference type="Proteomes" id="UP001597249"/>
    </source>
</evidence>
<dbReference type="Gene3D" id="3.40.50.1110">
    <property type="entry name" value="SGNH hydrolase"/>
    <property type="match status" value="1"/>
</dbReference>
<name>A0ABW4B8R7_9LACO</name>
<sequence length="336" mass="36205">MEKDGILFHNVARIRATKAGPLLDRVPAAVFAGLDEPATHTSSDASGVELRFVMQAPTVKLTLSVEAAAEAQVAYIRYGSFPGTWAAANRILTTVPTPVTISAPANLKRLQEVARAANLAFDPAVVRICLPYCRTYYWGATGAISVPRAQQMPKQTYLAYGSSITHGSLALNPLATYPQLIADRFQADLLNFGFPGSAWLEPALADYLAARQDWTFASLELGINMLDAFSPAAFRARVRRFIAPFAADPRPVVATDMVVTDYPAAPEKVRAFRQIVQEECQGKLPYVSGLQLLAQLTDLSSDLLHPTAVGMAKIARRLGDFMIASGSVAGPSPNQV</sequence>
<proteinExistence type="predicted"/>
<feature type="domain" description="SGNH hydrolase-type esterase" evidence="1">
    <location>
        <begin position="159"/>
        <end position="312"/>
    </location>
</feature>
<protein>
    <submittedName>
        <fullName evidence="2">GDSL-type esterase/lipase family protein</fullName>
    </submittedName>
</protein>